<evidence type="ECO:0000313" key="6">
    <source>
        <dbReference type="Proteomes" id="UP000278222"/>
    </source>
</evidence>
<feature type="active site" description="Proton donor" evidence="3">
    <location>
        <position position="106"/>
    </location>
</feature>
<dbReference type="PANTHER" id="PTHR30345">
    <property type="entry name" value="RIBOSE-5-PHOSPHATE ISOMERASE B"/>
    <property type="match status" value="1"/>
</dbReference>
<evidence type="ECO:0000256" key="3">
    <source>
        <dbReference type="PIRSR" id="PIRSR005384-1"/>
    </source>
</evidence>
<dbReference type="NCBIfam" id="TIGR01120">
    <property type="entry name" value="rpiB"/>
    <property type="match status" value="1"/>
</dbReference>
<organism evidence="5 6">
    <name type="scientific">Stella humosa</name>
    <dbReference type="NCBI Taxonomy" id="94"/>
    <lineage>
        <taxon>Bacteria</taxon>
        <taxon>Pseudomonadati</taxon>
        <taxon>Pseudomonadota</taxon>
        <taxon>Alphaproteobacteria</taxon>
        <taxon>Rhodospirillales</taxon>
        <taxon>Stellaceae</taxon>
        <taxon>Stella</taxon>
    </lineage>
</organism>
<dbReference type="PIRSF" id="PIRSF005384">
    <property type="entry name" value="RpiB_LacA_B"/>
    <property type="match status" value="1"/>
</dbReference>
<keyword evidence="2 5" id="KW-0413">Isomerase</keyword>
<dbReference type="InterPro" id="IPR003500">
    <property type="entry name" value="RpiB_LacA_LacB"/>
</dbReference>
<evidence type="ECO:0000256" key="2">
    <source>
        <dbReference type="ARBA" id="ARBA00023235"/>
    </source>
</evidence>
<gene>
    <name evidence="5" type="ORF">EDC65_0614</name>
</gene>
<dbReference type="InterPro" id="IPR004785">
    <property type="entry name" value="RpiB"/>
</dbReference>
<name>A0A3N1ME92_9PROT</name>
<dbReference type="EMBL" id="RJKX01000011">
    <property type="protein sequence ID" value="ROQ01435.1"/>
    <property type="molecule type" value="Genomic_DNA"/>
</dbReference>
<feature type="binding site" evidence="4">
    <location>
        <begin position="16"/>
        <end position="17"/>
    </location>
    <ligand>
        <name>D-ribulose 5-phosphate</name>
        <dbReference type="ChEBI" id="CHEBI:58121"/>
    </ligand>
</feature>
<comment type="similarity">
    <text evidence="1">Belongs to the LacAB/RpiB family.</text>
</comment>
<dbReference type="InterPro" id="IPR036569">
    <property type="entry name" value="RpiB_LacA_LacB_sf"/>
</dbReference>
<dbReference type="Pfam" id="PF02502">
    <property type="entry name" value="LacAB_rpiB"/>
    <property type="match status" value="1"/>
</dbReference>
<reference evidence="5 6" key="1">
    <citation type="submission" date="2018-11" db="EMBL/GenBank/DDBJ databases">
        <title>Genomic Encyclopedia of Type Strains, Phase IV (KMG-IV): sequencing the most valuable type-strain genomes for metagenomic binning, comparative biology and taxonomic classification.</title>
        <authorList>
            <person name="Goeker M."/>
        </authorList>
    </citation>
    <scope>NUCLEOTIDE SEQUENCE [LARGE SCALE GENOMIC DNA]</scope>
    <source>
        <strain evidence="5 6">DSM 5900</strain>
    </source>
</reference>
<dbReference type="SUPFAM" id="SSF89623">
    <property type="entry name" value="Ribose/Galactose isomerase RpiB/AlsB"/>
    <property type="match status" value="1"/>
</dbReference>
<dbReference type="OrthoDB" id="1778624at2"/>
<feature type="binding site" evidence="4">
    <location>
        <position position="107"/>
    </location>
    <ligand>
        <name>D-ribulose 5-phosphate</name>
        <dbReference type="ChEBI" id="CHEBI:58121"/>
    </ligand>
</feature>
<feature type="binding site" evidence="4">
    <location>
        <position position="117"/>
    </location>
    <ligand>
        <name>D-ribulose 5-phosphate</name>
        <dbReference type="ChEBI" id="CHEBI:58121"/>
    </ligand>
</feature>
<feature type="binding site" evidence="4">
    <location>
        <position position="144"/>
    </location>
    <ligand>
        <name>D-ribulose 5-phosphate</name>
        <dbReference type="ChEBI" id="CHEBI:58121"/>
    </ligand>
</feature>
<feature type="binding site" evidence="4">
    <location>
        <begin position="74"/>
        <end position="78"/>
    </location>
    <ligand>
        <name>D-ribulose 5-phosphate</name>
        <dbReference type="ChEBI" id="CHEBI:58121"/>
    </ligand>
</feature>
<accession>A0A3N1ME92</accession>
<dbReference type="NCBIfam" id="TIGR00689">
    <property type="entry name" value="rpiB_lacA_lacB"/>
    <property type="match status" value="1"/>
</dbReference>
<feature type="binding site" evidence="4">
    <location>
        <position position="140"/>
    </location>
    <ligand>
        <name>D-ribulose 5-phosphate</name>
        <dbReference type="ChEBI" id="CHEBI:58121"/>
    </ligand>
</feature>
<dbReference type="AlphaFoldDB" id="A0A3N1ME92"/>
<dbReference type="GO" id="GO:0016861">
    <property type="term" value="F:intramolecular oxidoreductase activity, interconverting aldoses and ketoses"/>
    <property type="evidence" value="ECO:0007669"/>
    <property type="project" value="UniProtKB-ARBA"/>
</dbReference>
<dbReference type="Gene3D" id="3.40.1400.10">
    <property type="entry name" value="Sugar-phosphate isomerase, RpiB/LacA/LacB"/>
    <property type="match status" value="1"/>
</dbReference>
<dbReference type="Proteomes" id="UP000278222">
    <property type="component" value="Unassembled WGS sequence"/>
</dbReference>
<evidence type="ECO:0000256" key="4">
    <source>
        <dbReference type="PIRSR" id="PIRSR005384-2"/>
    </source>
</evidence>
<proteinExistence type="inferred from homology"/>
<evidence type="ECO:0000256" key="1">
    <source>
        <dbReference type="ARBA" id="ARBA00008754"/>
    </source>
</evidence>
<keyword evidence="6" id="KW-1185">Reference proteome</keyword>
<evidence type="ECO:0000313" key="5">
    <source>
        <dbReference type="EMBL" id="ROQ01435.1"/>
    </source>
</evidence>
<feature type="active site" description="Proton acceptor" evidence="3">
    <location>
        <position position="73"/>
    </location>
</feature>
<comment type="caution">
    <text evidence="5">The sequence shown here is derived from an EMBL/GenBank/DDBJ whole genome shotgun (WGS) entry which is preliminary data.</text>
</comment>
<dbReference type="RefSeq" id="WP_123688194.1">
    <property type="nucleotide sequence ID" value="NZ_AP019700.1"/>
</dbReference>
<dbReference type="NCBIfam" id="NF004051">
    <property type="entry name" value="PRK05571.1"/>
    <property type="match status" value="1"/>
</dbReference>
<dbReference type="PANTHER" id="PTHR30345:SF0">
    <property type="entry name" value="DNA DAMAGE-REPAIR_TOLERATION PROTEIN DRT102"/>
    <property type="match status" value="1"/>
</dbReference>
<protein>
    <submittedName>
        <fullName evidence="5">Ribose 5-phosphate isomerase B</fullName>
    </submittedName>
</protein>
<dbReference type="GO" id="GO:0005975">
    <property type="term" value="P:carbohydrate metabolic process"/>
    <property type="evidence" value="ECO:0007669"/>
    <property type="project" value="InterPro"/>
</dbReference>
<sequence length="149" mass="15529">MPAALTTPEVIALASDHAGANLKSILAGELERLGFQALDLGTDASKPADYPDMAERLADALADGRVQRGVLVCGTGIGISIAANRHRHVRAALCHDVTSARLCREHNDANVLALGERLIGAEVAKECLATFLSTGFAGGRHVPRVAKLG</sequence>